<dbReference type="SUPFAM" id="SSF140566">
    <property type="entry name" value="FlgN-like"/>
    <property type="match status" value="1"/>
</dbReference>
<feature type="region of interest" description="Disordered" evidence="2">
    <location>
        <begin position="144"/>
        <end position="166"/>
    </location>
</feature>
<dbReference type="Proteomes" id="UP001344632">
    <property type="component" value="Unassembled WGS sequence"/>
</dbReference>
<name>A0ABU6GNV7_9BACL</name>
<protein>
    <submittedName>
        <fullName evidence="3">Flagellar protein FlgN</fullName>
    </submittedName>
</protein>
<evidence type="ECO:0000313" key="4">
    <source>
        <dbReference type="Proteomes" id="UP001344632"/>
    </source>
</evidence>
<sequence>MSVQPLINLLEQLDQVHMNMLDLAELKKKAIVDNQVDSLIQLMNQETKGMKQIEQLEQQRVSAVYQFLQESGIKSQLNLNLTELSRLVFDIEDRKKLLHIQNQLSNTLARLKVANDLNQKLIEQSLSFIDFSLDIMVGRPNQDVTYQHPSERSSVMGRPGLFDSRA</sequence>
<dbReference type="Pfam" id="PF05130">
    <property type="entry name" value="FlgN"/>
    <property type="match status" value="1"/>
</dbReference>
<dbReference type="Gene3D" id="1.20.58.300">
    <property type="entry name" value="FlgN-like"/>
    <property type="match status" value="1"/>
</dbReference>
<reference evidence="3 4" key="1">
    <citation type="submission" date="2023-03" db="EMBL/GenBank/DDBJ databases">
        <title>Bacillus Genome Sequencing.</title>
        <authorList>
            <person name="Dunlap C."/>
        </authorList>
    </citation>
    <scope>NUCLEOTIDE SEQUENCE [LARGE SCALE GENOMIC DNA]</scope>
    <source>
        <strain evidence="3 4">BD-525</strain>
    </source>
</reference>
<evidence type="ECO:0000256" key="1">
    <source>
        <dbReference type="ARBA" id="ARBA00022795"/>
    </source>
</evidence>
<keyword evidence="3" id="KW-0282">Flagellum</keyword>
<dbReference type="RefSeq" id="WP_326089124.1">
    <property type="nucleotide sequence ID" value="NZ_JARLKZ010000011.1"/>
</dbReference>
<keyword evidence="3" id="KW-0969">Cilium</keyword>
<dbReference type="EMBL" id="JARLKZ010000011">
    <property type="protein sequence ID" value="MEC0241413.1"/>
    <property type="molecule type" value="Genomic_DNA"/>
</dbReference>
<proteinExistence type="predicted"/>
<dbReference type="InterPro" id="IPR007809">
    <property type="entry name" value="FlgN-like"/>
</dbReference>
<evidence type="ECO:0000313" key="3">
    <source>
        <dbReference type="EMBL" id="MEC0241413.1"/>
    </source>
</evidence>
<keyword evidence="3" id="KW-0966">Cell projection</keyword>
<accession>A0ABU6GNV7</accession>
<organism evidence="3 4">
    <name type="scientific">Paenibacillus dokdonensis</name>
    <dbReference type="NCBI Taxonomy" id="2567944"/>
    <lineage>
        <taxon>Bacteria</taxon>
        <taxon>Bacillati</taxon>
        <taxon>Bacillota</taxon>
        <taxon>Bacilli</taxon>
        <taxon>Bacillales</taxon>
        <taxon>Paenibacillaceae</taxon>
        <taxon>Paenibacillus</taxon>
    </lineage>
</organism>
<gene>
    <name evidence="3" type="ORF">P4H66_16450</name>
</gene>
<comment type="caution">
    <text evidence="3">The sequence shown here is derived from an EMBL/GenBank/DDBJ whole genome shotgun (WGS) entry which is preliminary data.</text>
</comment>
<dbReference type="InterPro" id="IPR036679">
    <property type="entry name" value="FlgN-like_sf"/>
</dbReference>
<evidence type="ECO:0000256" key="2">
    <source>
        <dbReference type="SAM" id="MobiDB-lite"/>
    </source>
</evidence>
<keyword evidence="4" id="KW-1185">Reference proteome</keyword>
<keyword evidence="1" id="KW-1005">Bacterial flagellum biogenesis</keyword>